<reference evidence="1" key="1">
    <citation type="submission" date="2018-02" db="EMBL/GenBank/DDBJ databases">
        <title>Rhizophora mucronata_Transcriptome.</title>
        <authorList>
            <person name="Meera S.P."/>
            <person name="Sreeshan A."/>
            <person name="Augustine A."/>
        </authorList>
    </citation>
    <scope>NUCLEOTIDE SEQUENCE</scope>
    <source>
        <tissue evidence="1">Leaf</tissue>
    </source>
</reference>
<dbReference type="EMBL" id="GGEC01078615">
    <property type="protein sequence ID" value="MBX59099.1"/>
    <property type="molecule type" value="Transcribed_RNA"/>
</dbReference>
<sequence length="51" mass="6028">MMLPIVSNNCRICNTTWPNQLVLFKYAMLWLCYELIYNASRYSKGFLFSAV</sequence>
<organism evidence="1">
    <name type="scientific">Rhizophora mucronata</name>
    <name type="common">Asiatic mangrove</name>
    <dbReference type="NCBI Taxonomy" id="61149"/>
    <lineage>
        <taxon>Eukaryota</taxon>
        <taxon>Viridiplantae</taxon>
        <taxon>Streptophyta</taxon>
        <taxon>Embryophyta</taxon>
        <taxon>Tracheophyta</taxon>
        <taxon>Spermatophyta</taxon>
        <taxon>Magnoliopsida</taxon>
        <taxon>eudicotyledons</taxon>
        <taxon>Gunneridae</taxon>
        <taxon>Pentapetalae</taxon>
        <taxon>rosids</taxon>
        <taxon>fabids</taxon>
        <taxon>Malpighiales</taxon>
        <taxon>Rhizophoraceae</taxon>
        <taxon>Rhizophora</taxon>
    </lineage>
</organism>
<protein>
    <submittedName>
        <fullName evidence="1">Uncharacterized protein</fullName>
    </submittedName>
</protein>
<name>A0A2P2PWS6_RHIMU</name>
<dbReference type="AlphaFoldDB" id="A0A2P2PWS6"/>
<accession>A0A2P2PWS6</accession>
<evidence type="ECO:0000313" key="1">
    <source>
        <dbReference type="EMBL" id="MBX59099.1"/>
    </source>
</evidence>
<proteinExistence type="predicted"/>